<keyword evidence="2" id="KW-1185">Reference proteome</keyword>
<name>A0ABX5Q736_9BACL</name>
<evidence type="ECO:0000313" key="2">
    <source>
        <dbReference type="Proteomes" id="UP000285882"/>
    </source>
</evidence>
<protein>
    <submittedName>
        <fullName evidence="1">Uncharacterized protein</fullName>
    </submittedName>
</protein>
<reference evidence="1 2" key="1">
    <citation type="submission" date="2018-01" db="EMBL/GenBank/DDBJ databases">
        <title>Complete genome sequencing of Sporolactobacillus terrae DLG3.</title>
        <authorList>
            <person name="Nam Y.-D."/>
            <person name="Kang J."/>
            <person name="Chung W.-H."/>
        </authorList>
    </citation>
    <scope>NUCLEOTIDE SEQUENCE [LARGE SCALE GENOMIC DNA]</scope>
    <source>
        <strain evidence="1 2">DLG3</strain>
    </source>
</reference>
<accession>A0ABX5Q736</accession>
<dbReference type="Proteomes" id="UP000285882">
    <property type="component" value="Chromosome"/>
</dbReference>
<sequence>MWHICKHQAWKINILPEHIASGAIHALKQTVGQAKIKKIRNFAAYFTNTVKNIYHDIFINECDALLAE</sequence>
<evidence type="ECO:0000313" key="1">
    <source>
        <dbReference type="EMBL" id="QAA22462.1"/>
    </source>
</evidence>
<organism evidence="1 2">
    <name type="scientific">Sporolactobacillus terrae</name>
    <dbReference type="NCBI Taxonomy" id="269673"/>
    <lineage>
        <taxon>Bacteria</taxon>
        <taxon>Bacillati</taxon>
        <taxon>Bacillota</taxon>
        <taxon>Bacilli</taxon>
        <taxon>Bacillales</taxon>
        <taxon>Sporolactobacillaceae</taxon>
        <taxon>Sporolactobacillus</taxon>
    </lineage>
</organism>
<dbReference type="EMBL" id="CP025688">
    <property type="protein sequence ID" value="QAA22462.1"/>
    <property type="molecule type" value="Genomic_DNA"/>
</dbReference>
<proteinExistence type="predicted"/>
<gene>
    <name evidence="1" type="ORF">C0674_07400</name>
</gene>